<evidence type="ECO:0000256" key="1">
    <source>
        <dbReference type="SAM" id="Phobius"/>
    </source>
</evidence>
<keyword evidence="3" id="KW-1185">Reference proteome</keyword>
<dbReference type="EMBL" id="JAAQPH010000007">
    <property type="protein sequence ID" value="NIA69178.1"/>
    <property type="molecule type" value="Genomic_DNA"/>
</dbReference>
<protein>
    <submittedName>
        <fullName evidence="2">Cbb3-type cytochrome c oxidase subunit 3</fullName>
    </submittedName>
</protein>
<gene>
    <name evidence="2" type="ORF">HBA54_11315</name>
</gene>
<dbReference type="CDD" id="cd01324">
    <property type="entry name" value="cbb3_Oxidase_CcoQ"/>
    <property type="match status" value="1"/>
</dbReference>
<evidence type="ECO:0000313" key="3">
    <source>
        <dbReference type="Proteomes" id="UP000761264"/>
    </source>
</evidence>
<name>A0A967CCN0_9PROT</name>
<keyword evidence="1" id="KW-0812">Transmembrane</keyword>
<evidence type="ECO:0000313" key="2">
    <source>
        <dbReference type="EMBL" id="NIA69178.1"/>
    </source>
</evidence>
<comment type="caution">
    <text evidence="2">The sequence shown here is derived from an EMBL/GenBank/DDBJ whole genome shotgun (WGS) entry which is preliminary data.</text>
</comment>
<dbReference type="AlphaFoldDB" id="A0A967CCN0"/>
<feature type="transmembrane region" description="Helical" evidence="1">
    <location>
        <begin position="12"/>
        <end position="33"/>
    </location>
</feature>
<sequence length="51" mass="6009">MDMSYENVAEFAATYGLLYLMVLFAGVLLYAFWPRNKKKFEEAARRPLEED</sequence>
<dbReference type="Pfam" id="PF05545">
    <property type="entry name" value="FixQ"/>
    <property type="match status" value="1"/>
</dbReference>
<dbReference type="InterPro" id="IPR008621">
    <property type="entry name" value="Cbb3-typ_cyt_oxidase_comp"/>
</dbReference>
<accession>A0A967CCN0</accession>
<dbReference type="Proteomes" id="UP000761264">
    <property type="component" value="Unassembled WGS sequence"/>
</dbReference>
<keyword evidence="1" id="KW-0472">Membrane</keyword>
<reference evidence="2" key="1">
    <citation type="submission" date="2020-03" db="EMBL/GenBank/DDBJ databases">
        <title>Genome of Pelagibius litoralis DSM 21314T.</title>
        <authorList>
            <person name="Wang G."/>
        </authorList>
    </citation>
    <scope>NUCLEOTIDE SEQUENCE</scope>
    <source>
        <strain evidence="2">DSM 21314</strain>
    </source>
</reference>
<keyword evidence="1" id="KW-1133">Transmembrane helix</keyword>
<organism evidence="2 3">
    <name type="scientific">Pelagibius litoralis</name>
    <dbReference type="NCBI Taxonomy" id="374515"/>
    <lineage>
        <taxon>Bacteria</taxon>
        <taxon>Pseudomonadati</taxon>
        <taxon>Pseudomonadota</taxon>
        <taxon>Alphaproteobacteria</taxon>
        <taxon>Rhodospirillales</taxon>
        <taxon>Rhodovibrionaceae</taxon>
        <taxon>Pelagibius</taxon>
    </lineage>
</organism>
<proteinExistence type="predicted"/>